<comment type="caution">
    <text evidence="2">The sequence shown here is derived from an EMBL/GenBank/DDBJ whole genome shotgun (WGS) entry which is preliminary data.</text>
</comment>
<proteinExistence type="predicted"/>
<evidence type="ECO:0000313" key="3">
    <source>
        <dbReference type="Proteomes" id="UP000276834"/>
    </source>
</evidence>
<protein>
    <submittedName>
        <fullName evidence="2">Uncharacterized protein</fullName>
    </submittedName>
</protein>
<sequence>MGGRAAGARGARSAPRGSGGRREGRSGGCRGPAGVALPPPPPGRVPAPPEGGRERGRLRGNGASSAPRARGERPERGRRWKLFAQL</sequence>
<dbReference type="AlphaFoldDB" id="A0A3L8SXZ0"/>
<evidence type="ECO:0000313" key="2">
    <source>
        <dbReference type="EMBL" id="RLW10291.1"/>
    </source>
</evidence>
<feature type="compositionally biased region" description="Pro residues" evidence="1">
    <location>
        <begin position="37"/>
        <end position="49"/>
    </location>
</feature>
<gene>
    <name evidence="2" type="ORF">DV515_00001897</name>
</gene>
<dbReference type="Proteomes" id="UP000276834">
    <property type="component" value="Unassembled WGS sequence"/>
</dbReference>
<keyword evidence="3" id="KW-1185">Reference proteome</keyword>
<feature type="region of interest" description="Disordered" evidence="1">
    <location>
        <begin position="1"/>
        <end position="86"/>
    </location>
</feature>
<name>A0A3L8SXZ0_CHLGU</name>
<feature type="compositionally biased region" description="Low complexity" evidence="1">
    <location>
        <begin position="1"/>
        <end position="16"/>
    </location>
</feature>
<reference evidence="2 3" key="1">
    <citation type="journal article" date="2018" name="Proc. R. Soc. B">
        <title>A non-coding region near Follistatin controls head colour polymorphism in the Gouldian finch.</title>
        <authorList>
            <person name="Toomey M.B."/>
            <person name="Marques C.I."/>
            <person name="Andrade P."/>
            <person name="Araujo P.M."/>
            <person name="Sabatino S."/>
            <person name="Gazda M.A."/>
            <person name="Afonso S."/>
            <person name="Lopes R.J."/>
            <person name="Corbo J.C."/>
            <person name="Carneiro M."/>
        </authorList>
    </citation>
    <scope>NUCLEOTIDE SEQUENCE [LARGE SCALE GENOMIC DNA]</scope>
    <source>
        <strain evidence="2">Red01</strain>
        <tissue evidence="2">Muscle</tissue>
    </source>
</reference>
<evidence type="ECO:0000256" key="1">
    <source>
        <dbReference type="SAM" id="MobiDB-lite"/>
    </source>
</evidence>
<organism evidence="2 3">
    <name type="scientific">Chloebia gouldiae</name>
    <name type="common">Gouldian finch</name>
    <name type="synonym">Erythrura gouldiae</name>
    <dbReference type="NCBI Taxonomy" id="44316"/>
    <lineage>
        <taxon>Eukaryota</taxon>
        <taxon>Metazoa</taxon>
        <taxon>Chordata</taxon>
        <taxon>Craniata</taxon>
        <taxon>Vertebrata</taxon>
        <taxon>Euteleostomi</taxon>
        <taxon>Archelosauria</taxon>
        <taxon>Archosauria</taxon>
        <taxon>Dinosauria</taxon>
        <taxon>Saurischia</taxon>
        <taxon>Theropoda</taxon>
        <taxon>Coelurosauria</taxon>
        <taxon>Aves</taxon>
        <taxon>Neognathae</taxon>
        <taxon>Neoaves</taxon>
        <taxon>Telluraves</taxon>
        <taxon>Australaves</taxon>
        <taxon>Passeriformes</taxon>
        <taxon>Passeroidea</taxon>
        <taxon>Passeridae</taxon>
        <taxon>Chloebia</taxon>
    </lineage>
</organism>
<dbReference type="EMBL" id="QUSF01000004">
    <property type="protein sequence ID" value="RLW10291.1"/>
    <property type="molecule type" value="Genomic_DNA"/>
</dbReference>
<accession>A0A3L8SXZ0</accession>